<proteinExistence type="predicted"/>
<evidence type="ECO:0000313" key="1">
    <source>
        <dbReference type="EMBL" id="GAB54327.1"/>
    </source>
</evidence>
<accession>H5T7Q0</accession>
<dbReference type="EMBL" id="BAET01000002">
    <property type="protein sequence ID" value="GAB54327.1"/>
    <property type="molecule type" value="Genomic_DNA"/>
</dbReference>
<gene>
    <name evidence="1" type="ORF">GPUN_0173</name>
</gene>
<dbReference type="AlphaFoldDB" id="H5T7Q0"/>
<dbReference type="Proteomes" id="UP000053586">
    <property type="component" value="Unassembled WGS sequence"/>
</dbReference>
<reference evidence="1 2" key="1">
    <citation type="journal article" date="2012" name="J. Bacteriol.">
        <title>Genome sequence of proteorhodopsin-containing sea ice bacterium Glaciecola punicea ACAM 611T.</title>
        <authorList>
            <person name="Qin Q.-L."/>
            <person name="Xie B.-B."/>
            <person name="Shu Y.-L."/>
            <person name="Rong J.-C."/>
            <person name="Zhao D.-L."/>
            <person name="Zhang X.-Y."/>
            <person name="Chen X.-L."/>
            <person name="Zhou B.-C."/>
            <person name="Zhanga Y.-Z."/>
        </authorList>
    </citation>
    <scope>NUCLEOTIDE SEQUENCE [LARGE SCALE GENOMIC DNA]</scope>
    <source>
        <strain evidence="1 2">ACAM 611</strain>
    </source>
</reference>
<sequence length="39" mass="4400">MYVERALKLEVKGFVLKEASGDYLVNSLYKIMAGEYSAL</sequence>
<keyword evidence="2" id="KW-1185">Reference proteome</keyword>
<organism evidence="1 2">
    <name type="scientific">Glaciecola punicea ACAM 611</name>
    <dbReference type="NCBI Taxonomy" id="1121923"/>
    <lineage>
        <taxon>Bacteria</taxon>
        <taxon>Pseudomonadati</taxon>
        <taxon>Pseudomonadota</taxon>
        <taxon>Gammaproteobacteria</taxon>
        <taxon>Alteromonadales</taxon>
        <taxon>Alteromonadaceae</taxon>
        <taxon>Glaciecola</taxon>
    </lineage>
</organism>
<comment type="caution">
    <text evidence="1">The sequence shown here is derived from an EMBL/GenBank/DDBJ whole genome shotgun (WGS) entry which is preliminary data.</text>
</comment>
<evidence type="ECO:0000313" key="2">
    <source>
        <dbReference type="Proteomes" id="UP000053586"/>
    </source>
</evidence>
<reference evidence="1 2" key="2">
    <citation type="journal article" date="2017" name="Antonie Van Leeuwenhoek">
        <title>Rhizobium rhizosphaerae sp. nov., a novel species isolated from rice rhizosphere.</title>
        <authorList>
            <person name="Zhao J.J."/>
            <person name="Zhang J."/>
            <person name="Zhang R.J."/>
            <person name="Zhang C.W."/>
            <person name="Yin H.Q."/>
            <person name="Zhang X.X."/>
        </authorList>
    </citation>
    <scope>NUCLEOTIDE SEQUENCE [LARGE SCALE GENOMIC DNA]</scope>
    <source>
        <strain evidence="1 2">ACAM 611</strain>
    </source>
</reference>
<name>H5T7Q0_9ALTE</name>
<protein>
    <submittedName>
        <fullName evidence="1">Uncharacterized protein</fullName>
    </submittedName>
</protein>